<proteinExistence type="predicted"/>
<keyword evidence="1" id="KW-1133">Transmembrane helix</keyword>
<feature type="transmembrane region" description="Helical" evidence="1">
    <location>
        <begin position="685"/>
        <end position="703"/>
    </location>
</feature>
<sequence length="727" mass="78150">MTSDSPQRWRFFRAGGFDQVQIESPADLAALRGLDQKLWASLACPVANLALDRRMLGYIDSNNDGRIRAPELLDTVDWTLARLADPAVLFNNAPLQLDSLSQNEEGTRLRLAAQRLLGVLGRSDQQLTSADTEDLALLFPPHESNGDGLVPATLTDDVALQAAIADIIACQGAVVDRSGEQAIGEEQITAFFAQAEELSAWHASAAALGLDAFGDDTAVAVDALSAVREKVDDYFTRVAMASFDTRAAALMDGQEEELIRLAGLSLADSSQVAALPLASIKHGDSLPLSKELNPAWADAMAELRERVVKPILGDQETLSREQWQRLVALCGDYLNWQSGKPQVAITQVLELPRILELVEQGVQAQLMALVARDLEVAEASDGLVELDKLIRLKGGLVTLLRNFVSFQDFYARRDKAVFQAGTLFIDGKSCDLVVEVADIEAHAKVAAASDSFLLYCTCTRRGEPVHGKETINIVAAVTAGTEGDLMVGRHGLFYDREGNDWDAAVVKVIQNPISIREAFWSPYRRVSKMVSEQIQKFAASRDAEMVANTATKVAATPTAPAAAPQGFDIAKFAGIFAAAGLAVGALGTALAAMVTGVLSLRWWQMPLLFIGIILAISGPSMLMAWFKLRRRSLGPILDANGWAVNARASISIGFGAVLTQLAALPGGSARSLRDPYASEKPLWPWLLALIVAIGLLAGAWYYGCFERLHVVPEPAVAEAEATPAAAE</sequence>
<keyword evidence="1" id="KW-0472">Membrane</keyword>
<evidence type="ECO:0000313" key="2">
    <source>
        <dbReference type="EMBL" id="WXL25063.1"/>
    </source>
</evidence>
<reference evidence="2 3" key="1">
    <citation type="submission" date="2024-03" db="EMBL/GenBank/DDBJ databases">
        <title>Complete genome of BD2.</title>
        <authorList>
            <person name="Cao G."/>
        </authorList>
    </citation>
    <scope>NUCLEOTIDE SEQUENCE [LARGE SCALE GENOMIC DNA]</scope>
    <source>
        <strain evidence="2 3">BD2</strain>
    </source>
</reference>
<feature type="transmembrane region" description="Helical" evidence="1">
    <location>
        <begin position="607"/>
        <end position="626"/>
    </location>
</feature>
<dbReference type="Proteomes" id="UP001476583">
    <property type="component" value="Chromosome"/>
</dbReference>
<protein>
    <recommendedName>
        <fullName evidence="4">EF-hand domain-containing protein</fullName>
    </recommendedName>
</protein>
<evidence type="ECO:0008006" key="4">
    <source>
        <dbReference type="Google" id="ProtNLM"/>
    </source>
</evidence>
<gene>
    <name evidence="2" type="ORF">WG219_17405</name>
</gene>
<dbReference type="EMBL" id="CP148074">
    <property type="protein sequence ID" value="WXL25063.1"/>
    <property type="molecule type" value="Genomic_DNA"/>
</dbReference>
<feature type="transmembrane region" description="Helical" evidence="1">
    <location>
        <begin position="572"/>
        <end position="600"/>
    </location>
</feature>
<feature type="transmembrane region" description="Helical" evidence="1">
    <location>
        <begin position="646"/>
        <end position="664"/>
    </location>
</feature>
<evidence type="ECO:0000313" key="3">
    <source>
        <dbReference type="Proteomes" id="UP001476583"/>
    </source>
</evidence>
<keyword evidence="1" id="KW-0812">Transmembrane</keyword>
<keyword evidence="3" id="KW-1185">Reference proteome</keyword>
<accession>A0ABZ2RDE6</accession>
<organism evidence="2 3">
    <name type="scientific">Ectopseudomonas mendocina</name>
    <name type="common">Pseudomonas mendocina</name>
    <dbReference type="NCBI Taxonomy" id="300"/>
    <lineage>
        <taxon>Bacteria</taxon>
        <taxon>Pseudomonadati</taxon>
        <taxon>Pseudomonadota</taxon>
        <taxon>Gammaproteobacteria</taxon>
        <taxon>Pseudomonadales</taxon>
        <taxon>Pseudomonadaceae</taxon>
        <taxon>Ectopseudomonas</taxon>
    </lineage>
</organism>
<evidence type="ECO:0000256" key="1">
    <source>
        <dbReference type="SAM" id="Phobius"/>
    </source>
</evidence>
<name>A0ABZ2RDE6_ECTME</name>